<dbReference type="InterPro" id="IPR009057">
    <property type="entry name" value="Homeodomain-like_sf"/>
</dbReference>
<evidence type="ECO:0000256" key="1">
    <source>
        <dbReference type="ARBA" id="ARBA00023015"/>
    </source>
</evidence>
<dbReference type="SUPFAM" id="SSF48498">
    <property type="entry name" value="Tetracyclin repressor-like, C-terminal domain"/>
    <property type="match status" value="1"/>
</dbReference>
<keyword evidence="3" id="KW-0804">Transcription</keyword>
<feature type="DNA-binding region" description="H-T-H motif" evidence="4">
    <location>
        <begin position="30"/>
        <end position="49"/>
    </location>
</feature>
<proteinExistence type="predicted"/>
<evidence type="ECO:0000256" key="4">
    <source>
        <dbReference type="PROSITE-ProRule" id="PRU00335"/>
    </source>
</evidence>
<organism evidence="6 7">
    <name type="scientific">Mycobacterium paraterrae</name>
    <dbReference type="NCBI Taxonomy" id="577492"/>
    <lineage>
        <taxon>Bacteria</taxon>
        <taxon>Bacillati</taxon>
        <taxon>Actinomycetota</taxon>
        <taxon>Actinomycetes</taxon>
        <taxon>Mycobacteriales</taxon>
        <taxon>Mycobacteriaceae</taxon>
        <taxon>Mycobacterium</taxon>
    </lineage>
</organism>
<sequence>MEPSPWSPRETELLDVTLQLLQEHGYDRLTLDAVAARARASKATVYRRWPSKAELVLAAFIEGCRQIAVHPDTGTLRGDLVQLGRVISEQTHEQAGIIRAVMVEISRHPALHAAMQTEFLDQRKALIQDVLRDAVRRGEIDAAAISDELWDLLPGYLIFRSIMPNRPPTDQTVEALVDEVIIPSLTRHRKANG</sequence>
<keyword evidence="7" id="KW-1185">Reference proteome</keyword>
<dbReference type="InterPro" id="IPR023772">
    <property type="entry name" value="DNA-bd_HTH_TetR-type_CS"/>
</dbReference>
<dbReference type="PROSITE" id="PS01081">
    <property type="entry name" value="HTH_TETR_1"/>
    <property type="match status" value="1"/>
</dbReference>
<evidence type="ECO:0000256" key="3">
    <source>
        <dbReference type="ARBA" id="ARBA00023163"/>
    </source>
</evidence>
<protein>
    <submittedName>
        <fullName evidence="6">TetR/AcrR family transcriptional regulator</fullName>
    </submittedName>
</protein>
<dbReference type="Pfam" id="PF00440">
    <property type="entry name" value="TetR_N"/>
    <property type="match status" value="1"/>
</dbReference>
<keyword evidence="1" id="KW-0805">Transcription regulation</keyword>
<dbReference type="EMBL" id="CP092488">
    <property type="protein sequence ID" value="UMB72423.1"/>
    <property type="molecule type" value="Genomic_DNA"/>
</dbReference>
<evidence type="ECO:0000313" key="6">
    <source>
        <dbReference type="EMBL" id="UMB72423.1"/>
    </source>
</evidence>
<feature type="domain" description="HTH tetR-type" evidence="5">
    <location>
        <begin position="7"/>
        <end position="67"/>
    </location>
</feature>
<evidence type="ECO:0000313" key="7">
    <source>
        <dbReference type="Proteomes" id="UP001055336"/>
    </source>
</evidence>
<evidence type="ECO:0000256" key="2">
    <source>
        <dbReference type="ARBA" id="ARBA00023125"/>
    </source>
</evidence>
<dbReference type="Gene3D" id="1.10.10.60">
    <property type="entry name" value="Homeodomain-like"/>
    <property type="match status" value="1"/>
</dbReference>
<dbReference type="InterPro" id="IPR001647">
    <property type="entry name" value="HTH_TetR"/>
</dbReference>
<accession>A0ABY3VSI8</accession>
<dbReference type="PRINTS" id="PR00455">
    <property type="entry name" value="HTHTETR"/>
</dbReference>
<dbReference type="RefSeq" id="WP_240264131.1">
    <property type="nucleotide sequence ID" value="NZ_CP092488.2"/>
</dbReference>
<gene>
    <name evidence="6" type="ORF">MKK62_19255</name>
</gene>
<dbReference type="InterPro" id="IPR011075">
    <property type="entry name" value="TetR_C"/>
</dbReference>
<dbReference type="InterPro" id="IPR036271">
    <property type="entry name" value="Tet_transcr_reg_TetR-rel_C_sf"/>
</dbReference>
<dbReference type="InterPro" id="IPR050109">
    <property type="entry name" value="HTH-type_TetR-like_transc_reg"/>
</dbReference>
<dbReference type="PROSITE" id="PS50977">
    <property type="entry name" value="HTH_TETR_2"/>
    <property type="match status" value="1"/>
</dbReference>
<reference evidence="6" key="1">
    <citation type="submission" date="2022-08" db="EMBL/GenBank/DDBJ databases">
        <title>Whole genome sequencing of non-tuberculosis mycobacteria type-strains.</title>
        <authorList>
            <person name="Igarashi Y."/>
            <person name="Osugi A."/>
            <person name="Mitarai S."/>
        </authorList>
    </citation>
    <scope>NUCLEOTIDE SEQUENCE</scope>
    <source>
        <strain evidence="6">DSM 45127</strain>
    </source>
</reference>
<dbReference type="PANTHER" id="PTHR30055">
    <property type="entry name" value="HTH-TYPE TRANSCRIPTIONAL REGULATOR RUTR"/>
    <property type="match status" value="1"/>
</dbReference>
<dbReference type="Pfam" id="PF16859">
    <property type="entry name" value="TetR_C_11"/>
    <property type="match status" value="1"/>
</dbReference>
<dbReference type="Gene3D" id="1.10.357.10">
    <property type="entry name" value="Tetracycline Repressor, domain 2"/>
    <property type="match status" value="1"/>
</dbReference>
<name>A0ABY3VSI8_9MYCO</name>
<keyword evidence="2 4" id="KW-0238">DNA-binding</keyword>
<dbReference type="SUPFAM" id="SSF46689">
    <property type="entry name" value="Homeodomain-like"/>
    <property type="match status" value="1"/>
</dbReference>
<evidence type="ECO:0000259" key="5">
    <source>
        <dbReference type="PROSITE" id="PS50977"/>
    </source>
</evidence>
<dbReference type="PANTHER" id="PTHR30055:SF149">
    <property type="entry name" value="TETR-FAMILY TRANSCRIPTIONAL REGULATOR"/>
    <property type="match status" value="1"/>
</dbReference>
<dbReference type="Proteomes" id="UP001055336">
    <property type="component" value="Chromosome"/>
</dbReference>